<evidence type="ECO:0000313" key="2">
    <source>
        <dbReference type="Proteomes" id="UP000657918"/>
    </source>
</evidence>
<dbReference type="AlphaFoldDB" id="A0A835JQW0"/>
<accession>A0A835JQW0</accession>
<reference evidence="1 2" key="1">
    <citation type="submission" date="2020-10" db="EMBL/GenBank/DDBJ databases">
        <title>Plant Genome Project.</title>
        <authorList>
            <person name="Zhang R.-G."/>
        </authorList>
    </citation>
    <scope>NUCLEOTIDE SEQUENCE [LARGE SCALE GENOMIC DNA]</scope>
    <source>
        <strain evidence="1">FAFU-HL-1</strain>
        <tissue evidence="1">Leaf</tissue>
    </source>
</reference>
<sequence>MGNEEKSASSHQEIKRMNQLPATSRYVSHRLRVLNKILQLLSIQRTGSQDKELELLFYGLNLRLICQCYGVGRSVGGICSLTCLRVKEVLSCRKAEGKNSLTCPTTSSTSTKPTSKFVETGSYVEGNVADVHETGGTALPRMDLVDQSIEKDWQEIYNSSKENDDLNSGRENMAGDLIQEEYFIYNLSPLMEISCMCPILLRSYAPIPLRK</sequence>
<gene>
    <name evidence="1" type="ORF">SADUNF_Sadunf11G0089100</name>
</gene>
<keyword evidence="2" id="KW-1185">Reference proteome</keyword>
<comment type="caution">
    <text evidence="1">The sequence shown here is derived from an EMBL/GenBank/DDBJ whole genome shotgun (WGS) entry which is preliminary data.</text>
</comment>
<dbReference type="EMBL" id="JADGMS010000011">
    <property type="protein sequence ID" value="KAF9672869.1"/>
    <property type="molecule type" value="Genomic_DNA"/>
</dbReference>
<dbReference type="Proteomes" id="UP000657918">
    <property type="component" value="Chromosome 11"/>
</dbReference>
<organism evidence="1 2">
    <name type="scientific">Salix dunnii</name>
    <dbReference type="NCBI Taxonomy" id="1413687"/>
    <lineage>
        <taxon>Eukaryota</taxon>
        <taxon>Viridiplantae</taxon>
        <taxon>Streptophyta</taxon>
        <taxon>Embryophyta</taxon>
        <taxon>Tracheophyta</taxon>
        <taxon>Spermatophyta</taxon>
        <taxon>Magnoliopsida</taxon>
        <taxon>eudicotyledons</taxon>
        <taxon>Gunneridae</taxon>
        <taxon>Pentapetalae</taxon>
        <taxon>rosids</taxon>
        <taxon>fabids</taxon>
        <taxon>Malpighiales</taxon>
        <taxon>Salicaceae</taxon>
        <taxon>Saliceae</taxon>
        <taxon>Salix</taxon>
    </lineage>
</organism>
<proteinExistence type="predicted"/>
<protein>
    <submittedName>
        <fullName evidence="1">Uncharacterized protein</fullName>
    </submittedName>
</protein>
<evidence type="ECO:0000313" key="1">
    <source>
        <dbReference type="EMBL" id="KAF9672869.1"/>
    </source>
</evidence>
<dbReference type="OrthoDB" id="1928932at2759"/>
<name>A0A835JQW0_9ROSI</name>